<keyword evidence="1" id="KW-1185">Reference proteome</keyword>
<dbReference type="WBParaSite" id="PEQ_0000538901-mRNA-1">
    <property type="protein sequence ID" value="PEQ_0000538901-mRNA-1"/>
    <property type="gene ID" value="PEQ_0000538901"/>
</dbReference>
<sequence length="68" mass="7508">MVQFHTNHSIPMGRTGTCEEIAEPIAFLADRKVSGYMTGQSINVDGGTTLQHAMATYSFDDIMKRTDL</sequence>
<dbReference type="Gene3D" id="3.40.50.720">
    <property type="entry name" value="NAD(P)-binding Rossmann-like Domain"/>
    <property type="match status" value="1"/>
</dbReference>
<evidence type="ECO:0000313" key="1">
    <source>
        <dbReference type="Proteomes" id="UP000887564"/>
    </source>
</evidence>
<name>A0A914RTT7_PAREQ</name>
<organism evidence="1 2">
    <name type="scientific">Parascaris equorum</name>
    <name type="common">Equine roundworm</name>
    <dbReference type="NCBI Taxonomy" id="6256"/>
    <lineage>
        <taxon>Eukaryota</taxon>
        <taxon>Metazoa</taxon>
        <taxon>Ecdysozoa</taxon>
        <taxon>Nematoda</taxon>
        <taxon>Chromadorea</taxon>
        <taxon>Rhabditida</taxon>
        <taxon>Spirurina</taxon>
        <taxon>Ascaridomorpha</taxon>
        <taxon>Ascaridoidea</taxon>
        <taxon>Ascarididae</taxon>
        <taxon>Parascaris</taxon>
    </lineage>
</organism>
<dbReference type="Proteomes" id="UP000887564">
    <property type="component" value="Unplaced"/>
</dbReference>
<dbReference type="AlphaFoldDB" id="A0A914RTT7"/>
<reference evidence="2" key="1">
    <citation type="submission" date="2022-11" db="UniProtKB">
        <authorList>
            <consortium name="WormBaseParasite"/>
        </authorList>
    </citation>
    <scope>IDENTIFICATION</scope>
</reference>
<dbReference type="SUPFAM" id="SSF51735">
    <property type="entry name" value="NAD(P)-binding Rossmann-fold domains"/>
    <property type="match status" value="1"/>
</dbReference>
<dbReference type="PANTHER" id="PTHR44115">
    <property type="entry name" value="PROTEIN CBG09704"/>
    <property type="match status" value="1"/>
</dbReference>
<proteinExistence type="predicted"/>
<dbReference type="InterPro" id="IPR002347">
    <property type="entry name" value="SDR_fam"/>
</dbReference>
<dbReference type="PANTHER" id="PTHR44115:SF4">
    <property type="entry name" value="OXIDOREDUCTASE"/>
    <property type="match status" value="1"/>
</dbReference>
<dbReference type="InterPro" id="IPR036291">
    <property type="entry name" value="NAD(P)-bd_dom_sf"/>
</dbReference>
<evidence type="ECO:0000313" key="2">
    <source>
        <dbReference type="WBParaSite" id="PEQ_0000538901-mRNA-1"/>
    </source>
</evidence>
<accession>A0A914RTT7</accession>
<dbReference type="Pfam" id="PF13561">
    <property type="entry name" value="adh_short_C2"/>
    <property type="match status" value="1"/>
</dbReference>
<protein>
    <submittedName>
        <fullName evidence="2">Uncharacterized protein</fullName>
    </submittedName>
</protein>